<keyword evidence="5 17" id="KW-0812">Transmembrane</keyword>
<dbReference type="GO" id="GO:0086010">
    <property type="term" value="P:membrane depolarization during action potential"/>
    <property type="evidence" value="ECO:0007669"/>
    <property type="project" value="TreeGrafter"/>
</dbReference>
<evidence type="ECO:0000256" key="4">
    <source>
        <dbReference type="ARBA" id="ARBA00022475"/>
    </source>
</evidence>
<feature type="transmembrane region" description="Helical" evidence="17">
    <location>
        <begin position="1131"/>
        <end position="1149"/>
    </location>
</feature>
<keyword evidence="11 17" id="KW-0472">Membrane</keyword>
<feature type="transmembrane region" description="Helical" evidence="17">
    <location>
        <begin position="794"/>
        <end position="813"/>
    </location>
</feature>
<keyword evidence="3" id="KW-0894">Sodium channel</keyword>
<dbReference type="EMBL" id="QNUK01000404">
    <property type="protein sequence ID" value="KAF5893920.1"/>
    <property type="molecule type" value="Genomic_DNA"/>
</dbReference>
<feature type="transmembrane region" description="Helical" evidence="17">
    <location>
        <begin position="92"/>
        <end position="112"/>
    </location>
</feature>
<dbReference type="InterPro" id="IPR005821">
    <property type="entry name" value="Ion_trans_dom"/>
</dbReference>
<dbReference type="CDD" id="cd13433">
    <property type="entry name" value="Na_channel_gate"/>
    <property type="match status" value="1"/>
</dbReference>
<dbReference type="FunFam" id="1.10.287.70:FF:000049">
    <property type="entry name" value="Voltage-dependent sodium channel 2"/>
    <property type="match status" value="1"/>
</dbReference>
<keyword evidence="2" id="KW-0813">Transport</keyword>
<evidence type="ECO:0000256" key="14">
    <source>
        <dbReference type="ARBA" id="ARBA00023303"/>
    </source>
</evidence>
<evidence type="ECO:0000256" key="6">
    <source>
        <dbReference type="ARBA" id="ARBA00022737"/>
    </source>
</evidence>
<keyword evidence="14 20" id="KW-0407">Ion channel</keyword>
<evidence type="ECO:0000313" key="20">
    <source>
        <dbReference type="EMBL" id="KAF5893920.1"/>
    </source>
</evidence>
<feature type="non-terminal residue" evidence="20">
    <location>
        <position position="1150"/>
    </location>
</feature>
<evidence type="ECO:0000256" key="9">
    <source>
        <dbReference type="ARBA" id="ARBA00023053"/>
    </source>
</evidence>
<sequence>YVFIGIYTFEALIKVLSRGFCIGHFTYLRDPWNWLDVTVVVMAYITEFAELGNVSSFSSLRAIRVLKVLTVTPGVKTAVGSVVRSAKRLGDVAIIIVFCLSIFALGGMQLFMGNLRQKCVLRPPARGNETADANSTFDFEAFRNNQSNYYYLHDHVEPMLCGNSTDAGMCPEGYMCMKAGANPNYGYTSYDTFGWSFLALFRLMMLDFWENLFQLTLRSAGKSYMIFFVVTMFVVSFYLINLILAVVATACAEKNEEAIAEAKRKKEAYVKIMERLKKHSESRQIDNSNGSKGPMDLIEVPESDELKRRCSPCWYKFTDIFLKWNCCAPLAGFRKWVYFIVMDPFVDLGITICIILNVVFMAMEHYPMTEQLEQDLSLGNLVFLGVYTVEMILKIIAMDPYHYFQVGWNRFDSFVVITGLLEIFLADVEGLSVLRVFRLMRICKLGKPWSSLNLVFKIIGNALGALRSLSIPLVVIVFFFAVAGLQLFGKSYQDCVCKIAADCELPRWHMADFFHSFLIVFRILCGEWIETMWDCMEVAGPSKCITFYMMVLVIGKLVLLNLFLALLLSSFSGDNLASSEGEVNNLQIARSRISRAITRVKARTSHLLGMKSKDDDKKENTSGLNNMDADGAEDETKVELKKLDDALKITVVPTAKGEADFESPCLDDTVSEKSNEEKKKLKEAGDFSSCSTIDKVPEVEKADSNDEPDQMTPGDCCSEKCIRCCPCLNVDISQGRGKTWWNFRKICHAIVEHSYFEAFITLTILLSSGALAFEDIYMEQRTVIKIVLEYADQVFTYIFVIEMVLKWFAYGFKNYFTNAWSLLDFFIVNNFLISMTSNFLGYSAFRHIKPLRPLRILSRFEGMRVVVKALVRAVASMFKVMVAWIIFWLIFSVMGVNLFAGKFHYCFNTTAEEYFTIDEVNNKTQCFELIDPENNVTDDVLWLNPKINFDNVAMGYLALFQVATFKGWLDIMYAAADSRRVEDQPEFESNLYMHLYFVIFIVFGAFVIFILFISIVIDNFKKQKLKIRRNPFITENQKKYYNALKKRGCNKPQKLIPRPKNCVQAFIYDIVTKGSFEILMVGLIFLHMVALMVETHDMSMEAEAILYMINFIFNIIYTLECVFKLIALRKYYFHVGWNIFDFILVLISIL</sequence>
<dbReference type="Proteomes" id="UP000727407">
    <property type="component" value="Unassembled WGS sequence"/>
</dbReference>
<dbReference type="PANTHER" id="PTHR10037">
    <property type="entry name" value="VOLTAGE-GATED CATION CHANNEL CALCIUM AND SODIUM"/>
    <property type="match status" value="1"/>
</dbReference>
<feature type="domain" description="Ion transport" evidence="18">
    <location>
        <begin position="753"/>
        <end position="1024"/>
    </location>
</feature>
<dbReference type="OrthoDB" id="2984333at2759"/>
<feature type="transmembrane region" description="Helical" evidence="17">
    <location>
        <begin position="995"/>
        <end position="1020"/>
    </location>
</feature>
<evidence type="ECO:0000256" key="13">
    <source>
        <dbReference type="ARBA" id="ARBA00023201"/>
    </source>
</evidence>
<gene>
    <name evidence="20" type="primary">scn4ab</name>
    <name evidence="20" type="ORF">DAT39_016376</name>
</gene>
<evidence type="ECO:0000256" key="2">
    <source>
        <dbReference type="ARBA" id="ARBA00022448"/>
    </source>
</evidence>
<feature type="domain" description="Ion transport" evidence="18">
    <location>
        <begin position="1"/>
        <end position="257"/>
    </location>
</feature>
<feature type="transmembrane region" description="Helical" evidence="17">
    <location>
        <begin position="336"/>
        <end position="360"/>
    </location>
</feature>
<organism evidence="20 21">
    <name type="scientific">Clarias magur</name>
    <name type="common">Asian catfish</name>
    <name type="synonym">Macropteronotus magur</name>
    <dbReference type="NCBI Taxonomy" id="1594786"/>
    <lineage>
        <taxon>Eukaryota</taxon>
        <taxon>Metazoa</taxon>
        <taxon>Chordata</taxon>
        <taxon>Craniata</taxon>
        <taxon>Vertebrata</taxon>
        <taxon>Euteleostomi</taxon>
        <taxon>Actinopterygii</taxon>
        <taxon>Neopterygii</taxon>
        <taxon>Teleostei</taxon>
        <taxon>Ostariophysi</taxon>
        <taxon>Siluriformes</taxon>
        <taxon>Clariidae</taxon>
        <taxon>Clarias</taxon>
    </lineage>
</organism>
<proteinExistence type="predicted"/>
<dbReference type="PANTHER" id="PTHR10037:SF223">
    <property type="entry name" value="SODIUM CHANNEL PROTEIN TYPE 4 SUBUNIT ALPHA"/>
    <property type="match status" value="1"/>
</dbReference>
<feature type="transmembrane region" description="Helical" evidence="17">
    <location>
        <begin position="414"/>
        <end position="437"/>
    </location>
</feature>
<name>A0A8J4TEV3_CLAMG</name>
<comment type="subcellular location">
    <subcellularLocation>
        <location evidence="1">Cell membrane</location>
        <topology evidence="1">Multi-pass membrane protein</topology>
    </subcellularLocation>
</comment>
<protein>
    <submittedName>
        <fullName evidence="20">Sodium channel protein type 4 subunit alpha B-like isoform X2</fullName>
    </submittedName>
</protein>
<feature type="transmembrane region" description="Helical" evidence="17">
    <location>
        <begin position="1076"/>
        <end position="1093"/>
    </location>
</feature>
<dbReference type="InterPro" id="IPR043203">
    <property type="entry name" value="VGCC_Ca_Na"/>
</dbReference>
<dbReference type="InterPro" id="IPR010526">
    <property type="entry name" value="Na_trans_assoc_dom"/>
</dbReference>
<dbReference type="GO" id="GO:0001518">
    <property type="term" value="C:voltage-gated sodium channel complex"/>
    <property type="evidence" value="ECO:0007669"/>
    <property type="project" value="InterPro"/>
</dbReference>
<feature type="compositionally biased region" description="Basic and acidic residues" evidence="16">
    <location>
        <begin position="611"/>
        <end position="620"/>
    </location>
</feature>
<keyword evidence="7" id="KW-0851">Voltage-gated channel</keyword>
<dbReference type="Gene3D" id="1.20.120.350">
    <property type="entry name" value="Voltage-gated potassium channels. Chain C"/>
    <property type="match status" value="4"/>
</dbReference>
<feature type="domain" description="Ion transport" evidence="18">
    <location>
        <begin position="1076"/>
        <end position="1150"/>
    </location>
</feature>
<feature type="transmembrane region" description="Helical" evidence="17">
    <location>
        <begin position="865"/>
        <end position="891"/>
    </location>
</feature>
<evidence type="ECO:0000256" key="5">
    <source>
        <dbReference type="ARBA" id="ARBA00022692"/>
    </source>
</evidence>
<evidence type="ECO:0000256" key="17">
    <source>
        <dbReference type="SAM" id="Phobius"/>
    </source>
</evidence>
<evidence type="ECO:0000259" key="19">
    <source>
        <dbReference type="Pfam" id="PF06512"/>
    </source>
</evidence>
<feature type="transmembrane region" description="Helical" evidence="17">
    <location>
        <begin position="545"/>
        <end position="568"/>
    </location>
</feature>
<feature type="transmembrane region" description="Helical" evidence="17">
    <location>
        <begin position="825"/>
        <end position="845"/>
    </location>
</feature>
<evidence type="ECO:0000256" key="1">
    <source>
        <dbReference type="ARBA" id="ARBA00004651"/>
    </source>
</evidence>
<dbReference type="InterPro" id="IPR027359">
    <property type="entry name" value="Volt_channel_dom_sf"/>
</dbReference>
<dbReference type="AlphaFoldDB" id="A0A8J4TEV3"/>
<evidence type="ECO:0000256" key="3">
    <source>
        <dbReference type="ARBA" id="ARBA00022461"/>
    </source>
</evidence>
<feature type="transmembrane region" description="Helical" evidence="17">
    <location>
        <begin position="381"/>
        <end position="402"/>
    </location>
</feature>
<dbReference type="SUPFAM" id="SSF81324">
    <property type="entry name" value="Voltage-gated potassium channels"/>
    <property type="match status" value="4"/>
</dbReference>
<keyword evidence="12" id="KW-1015">Disulfide bond</keyword>
<dbReference type="FunFam" id="1.20.120.350:FF:000003">
    <property type="entry name" value="Voltage-dependent sodium channel"/>
    <property type="match status" value="1"/>
</dbReference>
<keyword evidence="13" id="KW-0739">Sodium transport</keyword>
<dbReference type="Pfam" id="PF00520">
    <property type="entry name" value="Ion_trans"/>
    <property type="match status" value="4"/>
</dbReference>
<dbReference type="FunFam" id="1.20.120.350:FF:000002">
    <property type="entry name" value="Sodium channel protein"/>
    <property type="match status" value="1"/>
</dbReference>
<evidence type="ECO:0000256" key="12">
    <source>
        <dbReference type="ARBA" id="ARBA00023157"/>
    </source>
</evidence>
<evidence type="ECO:0000256" key="11">
    <source>
        <dbReference type="ARBA" id="ARBA00023136"/>
    </source>
</evidence>
<dbReference type="GO" id="GO:0019228">
    <property type="term" value="P:neuronal action potential"/>
    <property type="evidence" value="ECO:0007669"/>
    <property type="project" value="TreeGrafter"/>
</dbReference>
<keyword evidence="4" id="KW-1003">Cell membrane</keyword>
<evidence type="ECO:0000259" key="18">
    <source>
        <dbReference type="Pfam" id="PF00520"/>
    </source>
</evidence>
<feature type="transmembrane region" description="Helical" evidence="17">
    <location>
        <begin position="1105"/>
        <end position="1126"/>
    </location>
</feature>
<feature type="domain" description="Ion transport" evidence="18">
    <location>
        <begin position="344"/>
        <end position="574"/>
    </location>
</feature>
<evidence type="ECO:0000256" key="8">
    <source>
        <dbReference type="ARBA" id="ARBA00022989"/>
    </source>
</evidence>
<feature type="transmembrane region" description="Helical" evidence="17">
    <location>
        <begin position="224"/>
        <end position="248"/>
    </location>
</feature>
<comment type="caution">
    <text evidence="20">The sequence shown here is derived from an EMBL/GenBank/DDBJ whole genome shotgun (WGS) entry which is preliminary data.</text>
</comment>
<keyword evidence="15" id="KW-0175">Coiled coil</keyword>
<evidence type="ECO:0000256" key="7">
    <source>
        <dbReference type="ARBA" id="ARBA00022882"/>
    </source>
</evidence>
<feature type="domain" description="Sodium ion transport-associated" evidence="19">
    <location>
        <begin position="580"/>
        <end position="748"/>
    </location>
</feature>
<feature type="coiled-coil region" evidence="15">
    <location>
        <begin position="252"/>
        <end position="279"/>
    </location>
</feature>
<evidence type="ECO:0000256" key="15">
    <source>
        <dbReference type="SAM" id="Coils"/>
    </source>
</evidence>
<keyword evidence="9" id="KW-0915">Sodium</keyword>
<reference evidence="20" key="1">
    <citation type="submission" date="2020-07" db="EMBL/GenBank/DDBJ databases">
        <title>Clarias magur genome sequencing, assembly and annotation.</title>
        <authorList>
            <person name="Kushwaha B."/>
            <person name="Kumar R."/>
            <person name="Das P."/>
            <person name="Joshi C.G."/>
            <person name="Kumar D."/>
            <person name="Nagpure N.S."/>
            <person name="Pandey M."/>
            <person name="Agarwal S."/>
            <person name="Srivastava S."/>
            <person name="Singh M."/>
            <person name="Sahoo L."/>
            <person name="Jayasankar P."/>
            <person name="Meher P.K."/>
            <person name="Koringa P.G."/>
            <person name="Iquebal M.A."/>
            <person name="Das S.P."/>
            <person name="Bit A."/>
            <person name="Patnaik S."/>
            <person name="Patel N."/>
            <person name="Shah T.M."/>
            <person name="Hinsu A."/>
            <person name="Jena J.K."/>
        </authorList>
    </citation>
    <scope>NUCLEOTIDE SEQUENCE</scope>
    <source>
        <strain evidence="20">CIFAMagur01</strain>
        <tissue evidence="20">Testis</tissue>
    </source>
</reference>
<dbReference type="InterPro" id="IPR044564">
    <property type="entry name" value="Na_chnl_inactivation_gate"/>
</dbReference>
<accession>A0A8J4TEV3</accession>
<dbReference type="Gene3D" id="1.10.287.70">
    <property type="match status" value="3"/>
</dbReference>
<keyword evidence="10" id="KW-0406">Ion transport</keyword>
<evidence type="ECO:0000313" key="21">
    <source>
        <dbReference type="Proteomes" id="UP000727407"/>
    </source>
</evidence>
<feature type="transmembrane region" description="Helical" evidence="17">
    <location>
        <begin position="458"/>
        <end position="482"/>
    </location>
</feature>
<evidence type="ECO:0000256" key="10">
    <source>
        <dbReference type="ARBA" id="ARBA00023065"/>
    </source>
</evidence>
<keyword evidence="6" id="KW-0677">Repeat</keyword>
<dbReference type="GO" id="GO:0005248">
    <property type="term" value="F:voltage-gated sodium channel activity"/>
    <property type="evidence" value="ECO:0007669"/>
    <property type="project" value="InterPro"/>
</dbReference>
<keyword evidence="8 17" id="KW-1133">Transmembrane helix</keyword>
<feature type="non-terminal residue" evidence="20">
    <location>
        <position position="1"/>
    </location>
</feature>
<keyword evidence="21" id="KW-1185">Reference proteome</keyword>
<feature type="region of interest" description="Disordered" evidence="16">
    <location>
        <begin position="611"/>
        <end position="634"/>
    </location>
</feature>
<evidence type="ECO:0000256" key="16">
    <source>
        <dbReference type="SAM" id="MobiDB-lite"/>
    </source>
</evidence>
<dbReference type="Pfam" id="PF06512">
    <property type="entry name" value="Na_trans_assoc"/>
    <property type="match status" value="1"/>
</dbReference>